<protein>
    <submittedName>
        <fullName evidence="2">Uncharacterized protein</fullName>
    </submittedName>
</protein>
<gene>
    <name evidence="2" type="ORF">GCM10023195_16410</name>
</gene>
<keyword evidence="1" id="KW-0812">Transmembrane</keyword>
<accession>A0ABP8TFB7</accession>
<evidence type="ECO:0000313" key="2">
    <source>
        <dbReference type="EMBL" id="GAA4604790.1"/>
    </source>
</evidence>
<keyword evidence="3" id="KW-1185">Reference proteome</keyword>
<dbReference type="RefSeq" id="WP_345350829.1">
    <property type="nucleotide sequence ID" value="NZ_BAABHJ010000005.1"/>
</dbReference>
<feature type="transmembrane region" description="Helical" evidence="1">
    <location>
        <begin position="73"/>
        <end position="92"/>
    </location>
</feature>
<sequence>MNPTTRAQALLAMNRCSAAAVDFGLAIADVAFRVTMVGAGIVGLIAGIMVLVGPMDIVVGNVQIIVGHVHSPRITAIVGFGWALIVLHGIVADRRHRSASRA</sequence>
<comment type="caution">
    <text evidence="2">The sequence shown here is derived from an EMBL/GenBank/DDBJ whole genome shotgun (WGS) entry which is preliminary data.</text>
</comment>
<reference evidence="3" key="1">
    <citation type="journal article" date="2019" name="Int. J. Syst. Evol. Microbiol.">
        <title>The Global Catalogue of Microorganisms (GCM) 10K type strain sequencing project: providing services to taxonomists for standard genome sequencing and annotation.</title>
        <authorList>
            <consortium name="The Broad Institute Genomics Platform"/>
            <consortium name="The Broad Institute Genome Sequencing Center for Infectious Disease"/>
            <person name="Wu L."/>
            <person name="Ma J."/>
        </authorList>
    </citation>
    <scope>NUCLEOTIDE SEQUENCE [LARGE SCALE GENOMIC DNA]</scope>
    <source>
        <strain evidence="3">JCM 17938</strain>
    </source>
</reference>
<evidence type="ECO:0000313" key="3">
    <source>
        <dbReference type="Proteomes" id="UP001500212"/>
    </source>
</evidence>
<dbReference type="EMBL" id="BAABHJ010000005">
    <property type="protein sequence ID" value="GAA4604790.1"/>
    <property type="molecule type" value="Genomic_DNA"/>
</dbReference>
<proteinExistence type="predicted"/>
<name>A0ABP8TFB7_9ACTN</name>
<organism evidence="2 3">
    <name type="scientific">Actinoallomurus liliacearum</name>
    <dbReference type="NCBI Taxonomy" id="1080073"/>
    <lineage>
        <taxon>Bacteria</taxon>
        <taxon>Bacillati</taxon>
        <taxon>Actinomycetota</taxon>
        <taxon>Actinomycetes</taxon>
        <taxon>Streptosporangiales</taxon>
        <taxon>Thermomonosporaceae</taxon>
        <taxon>Actinoallomurus</taxon>
    </lineage>
</organism>
<dbReference type="Proteomes" id="UP001500212">
    <property type="component" value="Unassembled WGS sequence"/>
</dbReference>
<evidence type="ECO:0000256" key="1">
    <source>
        <dbReference type="SAM" id="Phobius"/>
    </source>
</evidence>
<feature type="transmembrane region" description="Helical" evidence="1">
    <location>
        <begin position="30"/>
        <end position="53"/>
    </location>
</feature>
<keyword evidence="1" id="KW-0472">Membrane</keyword>
<keyword evidence="1" id="KW-1133">Transmembrane helix</keyword>